<dbReference type="Proteomes" id="UP000774750">
    <property type="component" value="Unassembled WGS sequence"/>
</dbReference>
<dbReference type="PIRSF" id="PIRSF016719">
    <property type="entry name" value="UCP016719"/>
    <property type="match status" value="1"/>
</dbReference>
<reference evidence="3" key="1">
    <citation type="submission" date="2020-08" db="EMBL/GenBank/DDBJ databases">
        <authorList>
            <person name="Cejkova D."/>
            <person name="Kubasova T."/>
            <person name="Jahodarova E."/>
            <person name="Rychlik I."/>
        </authorList>
    </citation>
    <scope>NUCLEOTIDE SEQUENCE</scope>
    <source>
        <strain evidence="3">An559</strain>
    </source>
</reference>
<evidence type="ECO:0000259" key="1">
    <source>
        <dbReference type="Pfam" id="PF07075"/>
    </source>
</evidence>
<accession>A0A939BDW1</accession>
<sequence>MKQTVLCGIDRPDRIAAVLSGARVGLITNPTGIDRRFRATIDRLTTVCTLCCLFSPEHGVRGEKQAGDHVECYTDDSTGLPVYSLYGDSPHISEEILSGLDVIVFDIQDVGARFYTYLYTLSYAMADCAAANKRLVVLDRINPIGRKIEGTVLDPAFRSFVGRFPIATRYGLTIGEYARYINDTEHIGCDLTVISAEGWNGCYYDETDLAWVMPSPNLPTIDSCLCYIGTCLAEGTNLSEGRGTTKPFELIGAPWLSAKRIADELNERNLPGVRLRSCYFTPTFSKHAGELCRGVALHITDRDTFRPFETAIRLFDLIRKTHPDFSFLPPVKAHNPPFIDLLLGTDAFRSESFDADRFLSECARACGDYAEKIRPYQNT</sequence>
<dbReference type="RefSeq" id="WP_204444135.1">
    <property type="nucleotide sequence ID" value="NZ_JACJKY010000002.1"/>
</dbReference>
<dbReference type="GO" id="GO:0033922">
    <property type="term" value="F:peptidoglycan beta-N-acetylmuramidase activity"/>
    <property type="evidence" value="ECO:0007669"/>
    <property type="project" value="InterPro"/>
</dbReference>
<protein>
    <submittedName>
        <fullName evidence="3">DUF1343 domain-containing protein</fullName>
    </submittedName>
</protein>
<evidence type="ECO:0000313" key="3">
    <source>
        <dbReference type="EMBL" id="MBM6919873.1"/>
    </source>
</evidence>
<dbReference type="InterPro" id="IPR048503">
    <property type="entry name" value="NamZ_C"/>
</dbReference>
<dbReference type="AlphaFoldDB" id="A0A939BDW1"/>
<proteinExistence type="predicted"/>
<organism evidence="3 4">
    <name type="scientific">Merdimmobilis hominis</name>
    <dbReference type="NCBI Taxonomy" id="2897707"/>
    <lineage>
        <taxon>Bacteria</taxon>
        <taxon>Bacillati</taxon>
        <taxon>Bacillota</taxon>
        <taxon>Clostridia</taxon>
        <taxon>Eubacteriales</taxon>
        <taxon>Oscillospiraceae</taxon>
        <taxon>Merdimmobilis</taxon>
    </lineage>
</organism>
<dbReference type="InterPro" id="IPR008302">
    <property type="entry name" value="NamZ"/>
</dbReference>
<feature type="domain" description="Peptidoglycan beta-N-acetylmuramidase NamZ C-terminal" evidence="2">
    <location>
        <begin position="225"/>
        <end position="376"/>
    </location>
</feature>
<evidence type="ECO:0000313" key="4">
    <source>
        <dbReference type="Proteomes" id="UP000774750"/>
    </source>
</evidence>
<dbReference type="Gene3D" id="3.90.1150.140">
    <property type="match status" value="1"/>
</dbReference>
<dbReference type="PANTHER" id="PTHR42915:SF1">
    <property type="entry name" value="PEPTIDOGLYCAN BETA-N-ACETYLMURAMIDASE NAMZ"/>
    <property type="match status" value="1"/>
</dbReference>
<dbReference type="Pfam" id="PF20732">
    <property type="entry name" value="NamZ_C"/>
    <property type="match status" value="1"/>
</dbReference>
<dbReference type="PANTHER" id="PTHR42915">
    <property type="entry name" value="HYPOTHETICAL 460 KDA PROTEIN IN FEUA-SIGW INTERGENIC REGION [PRECURSOR]"/>
    <property type="match status" value="1"/>
</dbReference>
<dbReference type="Pfam" id="PF07075">
    <property type="entry name" value="NamZ_N"/>
    <property type="match status" value="1"/>
</dbReference>
<comment type="caution">
    <text evidence="3">The sequence shown here is derived from an EMBL/GenBank/DDBJ whole genome shotgun (WGS) entry which is preliminary data.</text>
</comment>
<keyword evidence="4" id="KW-1185">Reference proteome</keyword>
<reference evidence="3" key="2">
    <citation type="journal article" date="2021" name="Sci. Rep.">
        <title>The distribution of antibiotic resistance genes in chicken gut microbiota commensals.</title>
        <authorList>
            <person name="Juricova H."/>
            <person name="Matiasovicova J."/>
            <person name="Kubasova T."/>
            <person name="Cejkova D."/>
            <person name="Rychlik I."/>
        </authorList>
    </citation>
    <scope>NUCLEOTIDE SEQUENCE</scope>
    <source>
        <strain evidence="3">An559</strain>
    </source>
</reference>
<name>A0A939BDW1_9FIRM</name>
<dbReference type="Gene3D" id="3.40.50.12170">
    <property type="entry name" value="Uncharacterised protein PF07075, DUF1343"/>
    <property type="match status" value="1"/>
</dbReference>
<dbReference type="EMBL" id="JACJKY010000002">
    <property type="protein sequence ID" value="MBM6919873.1"/>
    <property type="molecule type" value="Genomic_DNA"/>
</dbReference>
<feature type="domain" description="Peptidoglycan beta-N-acetylmuramidase NamZ N-terminal" evidence="1">
    <location>
        <begin position="24"/>
        <end position="221"/>
    </location>
</feature>
<gene>
    <name evidence="3" type="ORF">H6A12_01670</name>
</gene>
<dbReference type="InterPro" id="IPR048502">
    <property type="entry name" value="NamZ_N"/>
</dbReference>
<evidence type="ECO:0000259" key="2">
    <source>
        <dbReference type="Pfam" id="PF20732"/>
    </source>
</evidence>